<organism evidence="2 3">
    <name type="scientific">Hallerella porci</name>
    <dbReference type="NCBI Taxonomy" id="1945871"/>
    <lineage>
        <taxon>Bacteria</taxon>
        <taxon>Pseudomonadati</taxon>
        <taxon>Fibrobacterota</taxon>
        <taxon>Fibrobacteria</taxon>
        <taxon>Fibrobacterales</taxon>
        <taxon>Fibrobacteraceae</taxon>
        <taxon>Hallerella</taxon>
    </lineage>
</organism>
<name>A0ABX5LIS2_9BACT</name>
<accession>A0ABX5LIS2</accession>
<proteinExistence type="predicted"/>
<protein>
    <submittedName>
        <fullName evidence="2">FkbM family methyltransferase</fullName>
    </submittedName>
</protein>
<dbReference type="InterPro" id="IPR006342">
    <property type="entry name" value="FkbM_mtfrase"/>
</dbReference>
<comment type="caution">
    <text evidence="2">The sequence shown here is derived from an EMBL/GenBank/DDBJ whole genome shotgun (WGS) entry which is preliminary data.</text>
</comment>
<keyword evidence="2" id="KW-0489">Methyltransferase</keyword>
<keyword evidence="2" id="KW-0808">Transferase</keyword>
<dbReference type="GO" id="GO:0032259">
    <property type="term" value="P:methylation"/>
    <property type="evidence" value="ECO:0007669"/>
    <property type="project" value="UniProtKB-KW"/>
</dbReference>
<dbReference type="GO" id="GO:0008168">
    <property type="term" value="F:methyltransferase activity"/>
    <property type="evidence" value="ECO:0007669"/>
    <property type="project" value="UniProtKB-KW"/>
</dbReference>
<evidence type="ECO:0000313" key="2">
    <source>
        <dbReference type="EMBL" id="PWK93824.1"/>
    </source>
</evidence>
<evidence type="ECO:0000259" key="1">
    <source>
        <dbReference type="Pfam" id="PF05050"/>
    </source>
</evidence>
<gene>
    <name evidence="2" type="ORF">B0H50_12517</name>
</gene>
<dbReference type="Pfam" id="PF05050">
    <property type="entry name" value="Methyltransf_21"/>
    <property type="match status" value="1"/>
</dbReference>
<dbReference type="Proteomes" id="UP000245523">
    <property type="component" value="Unassembled WGS sequence"/>
</dbReference>
<dbReference type="EMBL" id="QGHD01000025">
    <property type="protein sequence ID" value="PWK93824.1"/>
    <property type="molecule type" value="Genomic_DNA"/>
</dbReference>
<sequence length="325" mass="37766">MILSDFPTVFRNFFGNLRALFKYNYEHDCIKNLHSQNQRIANLQEELFLTKREIVKLYFDFHKEDANTYIDELAYLRDASNLDAFPYPQIKRIDNPITGFDHKLKLSFVIHNNNRLYFPKGWSPETASNAYRNYIERENLLGGGYTEKAPHQYVTEPFHVKQDDIVVDAGCAEALFALDSVEKAKHVYLLEADAIWLKPLQATFAPYKDKVTIIQKFLGGQNSENTITLNSLFDKFSEESFFIKMDIEGAEESVIQGSKDFLTSQNKIKLACCTYHKAHHAEAISSLLKDMGYKFEFSDGYMLFPWDKNQQPPYFRKGLIRATHM</sequence>
<dbReference type="InterPro" id="IPR029063">
    <property type="entry name" value="SAM-dependent_MTases_sf"/>
</dbReference>
<feature type="domain" description="Methyltransferase FkbM" evidence="1">
    <location>
        <begin position="175"/>
        <end position="295"/>
    </location>
</feature>
<dbReference type="Gene3D" id="3.40.50.150">
    <property type="entry name" value="Vaccinia Virus protein VP39"/>
    <property type="match status" value="1"/>
</dbReference>
<dbReference type="RefSeq" id="WP_109587670.1">
    <property type="nucleotide sequence ID" value="NZ_QGHD01000025.1"/>
</dbReference>
<keyword evidence="3" id="KW-1185">Reference proteome</keyword>
<reference evidence="2 3" key="1">
    <citation type="submission" date="2018-05" db="EMBL/GenBank/DDBJ databases">
        <title>Animal gut microbial communities from fecal samples from Wisconsin, USA.</title>
        <authorList>
            <person name="Neumann A."/>
        </authorList>
    </citation>
    <scope>NUCLEOTIDE SEQUENCE [LARGE SCALE GENOMIC DNA]</scope>
    <source>
        <strain evidence="2 3">UWS4</strain>
    </source>
</reference>
<evidence type="ECO:0000313" key="3">
    <source>
        <dbReference type="Proteomes" id="UP000245523"/>
    </source>
</evidence>
<dbReference type="SUPFAM" id="SSF53335">
    <property type="entry name" value="S-adenosyl-L-methionine-dependent methyltransferases"/>
    <property type="match status" value="1"/>
</dbReference>